<sequence length="53" mass="5868">MKETVWKYRSISLPAKRVLHFICESCDSTLTMTSLSASTNSPAEEIVAFSSGR</sequence>
<name>A0A0A9BK33_ARUDO</name>
<accession>A0A0A9BK33</accession>
<evidence type="ECO:0000313" key="1">
    <source>
        <dbReference type="EMBL" id="JAD59592.1"/>
    </source>
</evidence>
<reference evidence="1" key="1">
    <citation type="submission" date="2014-09" db="EMBL/GenBank/DDBJ databases">
        <authorList>
            <person name="Magalhaes I.L.F."/>
            <person name="Oliveira U."/>
            <person name="Santos F.R."/>
            <person name="Vidigal T.H.D.A."/>
            <person name="Brescovit A.D."/>
            <person name="Santos A.J."/>
        </authorList>
    </citation>
    <scope>NUCLEOTIDE SEQUENCE</scope>
    <source>
        <tissue evidence="1">Shoot tissue taken approximately 20 cm above the soil surface</tissue>
    </source>
</reference>
<protein>
    <submittedName>
        <fullName evidence="1">Uncharacterized protein</fullName>
    </submittedName>
</protein>
<organism evidence="1">
    <name type="scientific">Arundo donax</name>
    <name type="common">Giant reed</name>
    <name type="synonym">Donax arundinaceus</name>
    <dbReference type="NCBI Taxonomy" id="35708"/>
    <lineage>
        <taxon>Eukaryota</taxon>
        <taxon>Viridiplantae</taxon>
        <taxon>Streptophyta</taxon>
        <taxon>Embryophyta</taxon>
        <taxon>Tracheophyta</taxon>
        <taxon>Spermatophyta</taxon>
        <taxon>Magnoliopsida</taxon>
        <taxon>Liliopsida</taxon>
        <taxon>Poales</taxon>
        <taxon>Poaceae</taxon>
        <taxon>PACMAD clade</taxon>
        <taxon>Arundinoideae</taxon>
        <taxon>Arundineae</taxon>
        <taxon>Arundo</taxon>
    </lineage>
</organism>
<dbReference type="EMBL" id="GBRH01238303">
    <property type="protein sequence ID" value="JAD59592.1"/>
    <property type="molecule type" value="Transcribed_RNA"/>
</dbReference>
<dbReference type="AlphaFoldDB" id="A0A0A9BK33"/>
<reference evidence="1" key="2">
    <citation type="journal article" date="2015" name="Data Brief">
        <title>Shoot transcriptome of the giant reed, Arundo donax.</title>
        <authorList>
            <person name="Barrero R.A."/>
            <person name="Guerrero F.D."/>
            <person name="Moolhuijzen P."/>
            <person name="Goolsby J.A."/>
            <person name="Tidwell J."/>
            <person name="Bellgard S.E."/>
            <person name="Bellgard M.I."/>
        </authorList>
    </citation>
    <scope>NUCLEOTIDE SEQUENCE</scope>
    <source>
        <tissue evidence="1">Shoot tissue taken approximately 20 cm above the soil surface</tissue>
    </source>
</reference>
<proteinExistence type="predicted"/>